<keyword evidence="2" id="KW-1185">Reference proteome</keyword>
<organism evidence="1 2">
    <name type="scientific">Plakobranchus ocellatus</name>
    <dbReference type="NCBI Taxonomy" id="259542"/>
    <lineage>
        <taxon>Eukaryota</taxon>
        <taxon>Metazoa</taxon>
        <taxon>Spiralia</taxon>
        <taxon>Lophotrochozoa</taxon>
        <taxon>Mollusca</taxon>
        <taxon>Gastropoda</taxon>
        <taxon>Heterobranchia</taxon>
        <taxon>Euthyneura</taxon>
        <taxon>Panpulmonata</taxon>
        <taxon>Sacoglossa</taxon>
        <taxon>Placobranchoidea</taxon>
        <taxon>Plakobranchidae</taxon>
        <taxon>Plakobranchus</taxon>
    </lineage>
</organism>
<name>A0AAV4CUX1_9GAST</name>
<evidence type="ECO:0000313" key="2">
    <source>
        <dbReference type="Proteomes" id="UP000735302"/>
    </source>
</evidence>
<sequence length="121" mass="13291">MQYPCKKSGFKASKGGWCQNMCSQPHVTLFESLVLQQSTHRPDNTFIPEPKAHGLLVAGTGISICGVYGDRLLELDLPWAGLIGNIFIPDIHRPLPHPVSIVLSPTYHHPLCSLLSQAHVD</sequence>
<dbReference type="EMBL" id="BLXT01007004">
    <property type="protein sequence ID" value="GFO35712.1"/>
    <property type="molecule type" value="Genomic_DNA"/>
</dbReference>
<dbReference type="AlphaFoldDB" id="A0AAV4CUX1"/>
<protein>
    <submittedName>
        <fullName evidence="1">Uncharacterized protein</fullName>
    </submittedName>
</protein>
<dbReference type="Proteomes" id="UP000735302">
    <property type="component" value="Unassembled WGS sequence"/>
</dbReference>
<evidence type="ECO:0000313" key="1">
    <source>
        <dbReference type="EMBL" id="GFO35712.1"/>
    </source>
</evidence>
<comment type="caution">
    <text evidence="1">The sequence shown here is derived from an EMBL/GenBank/DDBJ whole genome shotgun (WGS) entry which is preliminary data.</text>
</comment>
<accession>A0AAV4CUX1</accession>
<gene>
    <name evidence="1" type="ORF">PoB_006221700</name>
</gene>
<reference evidence="1 2" key="1">
    <citation type="journal article" date="2021" name="Elife">
        <title>Chloroplast acquisition without the gene transfer in kleptoplastic sea slugs, Plakobranchus ocellatus.</title>
        <authorList>
            <person name="Maeda T."/>
            <person name="Takahashi S."/>
            <person name="Yoshida T."/>
            <person name="Shimamura S."/>
            <person name="Takaki Y."/>
            <person name="Nagai Y."/>
            <person name="Toyoda A."/>
            <person name="Suzuki Y."/>
            <person name="Arimoto A."/>
            <person name="Ishii H."/>
            <person name="Satoh N."/>
            <person name="Nishiyama T."/>
            <person name="Hasebe M."/>
            <person name="Maruyama T."/>
            <person name="Minagawa J."/>
            <person name="Obokata J."/>
            <person name="Shigenobu S."/>
        </authorList>
    </citation>
    <scope>NUCLEOTIDE SEQUENCE [LARGE SCALE GENOMIC DNA]</scope>
</reference>
<proteinExistence type="predicted"/>